<evidence type="ECO:0000256" key="1">
    <source>
        <dbReference type="ARBA" id="ARBA00022448"/>
    </source>
</evidence>
<dbReference type="RefSeq" id="WP_085471914.1">
    <property type="nucleotide sequence ID" value="NZ_CP038029.1"/>
</dbReference>
<name>A0A1X7IP55_9SPHI</name>
<dbReference type="AlphaFoldDB" id="A0A1X7IP55"/>
<dbReference type="SMART" id="SM00450">
    <property type="entry name" value="RHOD"/>
    <property type="match status" value="1"/>
</dbReference>
<proteinExistence type="predicted"/>
<keyword evidence="4" id="KW-0676">Redox-active center</keyword>
<evidence type="ECO:0000256" key="2">
    <source>
        <dbReference type="ARBA" id="ARBA00022982"/>
    </source>
</evidence>
<evidence type="ECO:0000313" key="6">
    <source>
        <dbReference type="Proteomes" id="UP000192980"/>
    </source>
</evidence>
<dbReference type="InterPro" id="IPR001763">
    <property type="entry name" value="Rhodanese-like_dom"/>
</dbReference>
<keyword evidence="2" id="KW-0249">Electron transport</keyword>
<dbReference type="InterPro" id="IPR036249">
    <property type="entry name" value="Thioredoxin-like_sf"/>
</dbReference>
<dbReference type="GO" id="GO:0015035">
    <property type="term" value="F:protein-disulfide reductase activity"/>
    <property type="evidence" value="ECO:0007669"/>
    <property type="project" value="TreeGrafter"/>
</dbReference>
<dbReference type="GO" id="GO:0045454">
    <property type="term" value="P:cell redox homeostasis"/>
    <property type="evidence" value="ECO:0007669"/>
    <property type="project" value="TreeGrafter"/>
</dbReference>
<dbReference type="InterPro" id="IPR017937">
    <property type="entry name" value="Thioredoxin_CS"/>
</dbReference>
<dbReference type="Gene3D" id="3.40.30.10">
    <property type="entry name" value="Glutaredoxin"/>
    <property type="match status" value="1"/>
</dbReference>
<dbReference type="CDD" id="cd02947">
    <property type="entry name" value="TRX_family"/>
    <property type="match status" value="1"/>
</dbReference>
<keyword evidence="1" id="KW-0813">Transport</keyword>
<evidence type="ECO:0000313" key="5">
    <source>
        <dbReference type="EMBL" id="SMG16710.1"/>
    </source>
</evidence>
<gene>
    <name evidence="5" type="ORF">SAMN05660862_1109</name>
</gene>
<dbReference type="InterPro" id="IPR013766">
    <property type="entry name" value="Thioredoxin_domain"/>
</dbReference>
<evidence type="ECO:0000256" key="4">
    <source>
        <dbReference type="ARBA" id="ARBA00023284"/>
    </source>
</evidence>
<dbReference type="STRING" id="561061.SAMN05660862_1109"/>
<organism evidence="5 6">
    <name type="scientific">Sphingobacterium psychroaquaticum</name>
    <dbReference type="NCBI Taxonomy" id="561061"/>
    <lineage>
        <taxon>Bacteria</taxon>
        <taxon>Pseudomonadati</taxon>
        <taxon>Bacteroidota</taxon>
        <taxon>Sphingobacteriia</taxon>
        <taxon>Sphingobacteriales</taxon>
        <taxon>Sphingobacteriaceae</taxon>
        <taxon>Sphingobacterium</taxon>
    </lineage>
</organism>
<sequence length="234" mass="26223">MRYLFLFLTLLSSGILAAQTKLSPTDFQQRLKKNSKSQLVDVRTPEEYAKGTLEHAKNINWNDKSTFQLQAAKLNKKKPVYVFCFSGGRSTQAAQMLTKEGFTVFELEGGLMKLNSETKASATTAKSNVKDLKGLTLADFQAIQQSHPLVFIDFTAKWCGPCQKIKPYIEKIAADKSYKTKVVYIDADANPDLLKELKISAIPRLQLYKNGKQVWDHTGGLSEAELVQAIKKQL</sequence>
<dbReference type="Proteomes" id="UP000192980">
    <property type="component" value="Unassembled WGS sequence"/>
</dbReference>
<dbReference type="GO" id="GO:0005829">
    <property type="term" value="C:cytosol"/>
    <property type="evidence" value="ECO:0007669"/>
    <property type="project" value="TreeGrafter"/>
</dbReference>
<dbReference type="CDD" id="cd00158">
    <property type="entry name" value="RHOD"/>
    <property type="match status" value="1"/>
</dbReference>
<protein>
    <submittedName>
        <fullName evidence="5">Thioredoxin</fullName>
    </submittedName>
</protein>
<reference evidence="5 6" key="1">
    <citation type="submission" date="2017-04" db="EMBL/GenBank/DDBJ databases">
        <authorList>
            <person name="Afonso C.L."/>
            <person name="Miller P.J."/>
            <person name="Scott M.A."/>
            <person name="Spackman E."/>
            <person name="Goraichik I."/>
            <person name="Dimitrov K.M."/>
            <person name="Suarez D.L."/>
            <person name="Swayne D.E."/>
        </authorList>
    </citation>
    <scope>NUCLEOTIDE SEQUENCE [LARGE SCALE GENOMIC DNA]</scope>
    <source>
        <strain evidence="5 6">DSM 22418</strain>
    </source>
</reference>
<dbReference type="PROSITE" id="PS51352">
    <property type="entry name" value="THIOREDOXIN_2"/>
    <property type="match status" value="1"/>
</dbReference>
<dbReference type="EMBL" id="FXAU01000001">
    <property type="protein sequence ID" value="SMG16710.1"/>
    <property type="molecule type" value="Genomic_DNA"/>
</dbReference>
<dbReference type="Gene3D" id="3.40.250.10">
    <property type="entry name" value="Rhodanese-like domain"/>
    <property type="match status" value="1"/>
</dbReference>
<dbReference type="PROSITE" id="PS50206">
    <property type="entry name" value="RHODANESE_3"/>
    <property type="match status" value="1"/>
</dbReference>
<dbReference type="OrthoDB" id="9808735at2"/>
<dbReference type="SUPFAM" id="SSF52821">
    <property type="entry name" value="Rhodanese/Cell cycle control phosphatase"/>
    <property type="match status" value="1"/>
</dbReference>
<keyword evidence="6" id="KW-1185">Reference proteome</keyword>
<dbReference type="PROSITE" id="PS00194">
    <property type="entry name" value="THIOREDOXIN_1"/>
    <property type="match status" value="1"/>
</dbReference>
<accession>A0A1X7IP55</accession>
<dbReference type="SUPFAM" id="SSF52833">
    <property type="entry name" value="Thioredoxin-like"/>
    <property type="match status" value="1"/>
</dbReference>
<dbReference type="PANTHER" id="PTHR45663:SF11">
    <property type="entry name" value="GEO12009P1"/>
    <property type="match status" value="1"/>
</dbReference>
<keyword evidence="3" id="KW-1015">Disulfide bond</keyword>
<dbReference type="InterPro" id="IPR036873">
    <property type="entry name" value="Rhodanese-like_dom_sf"/>
</dbReference>
<dbReference type="PANTHER" id="PTHR45663">
    <property type="entry name" value="GEO12009P1"/>
    <property type="match status" value="1"/>
</dbReference>
<dbReference type="Pfam" id="PF00085">
    <property type="entry name" value="Thioredoxin"/>
    <property type="match status" value="1"/>
</dbReference>
<dbReference type="Pfam" id="PF00581">
    <property type="entry name" value="Rhodanese"/>
    <property type="match status" value="1"/>
</dbReference>
<evidence type="ECO:0000256" key="3">
    <source>
        <dbReference type="ARBA" id="ARBA00023157"/>
    </source>
</evidence>